<sequence length="402" mass="43229">MKYNKVIALAAMLPVGLTAVATSQAFDVVPAGQPVVTGEPSRVGPPWNHRSTFNIPGTNTDLAFGGYAKFDAFYDFDADLGEVTEPLNLLNPANETDGRTSFTANESRLNFRTHTRTDRGTVTTFVEGHFLPGGSFNLRHAYGEYMGVLAGKSWTNFMHFHGTPRILKLGGPIGYATGLVNQVRYTHRAGPNAFSISLEEPSSLISPIGGVESETELPHLTARYQYGQTFGISGVVRQFSTNEATTGVDESATGYGVAAQLALPLGSATSFKANATVGSGLGRYLSMAPAAPVAARTPDAYLDANGSLETVDLRAFGVSLEHNWTSNWSSGIGTSRVSQSLPDDIAGFQGHADRIQYSFVNLIWDVNQRLSTGIEYQHSDIKRVNGESDDASRIQASVQFQF</sequence>
<dbReference type="RefSeq" id="WP_010626121.1">
    <property type="nucleotide sequence ID" value="NZ_JABFTV010000003.1"/>
</dbReference>
<evidence type="ECO:0000313" key="7">
    <source>
        <dbReference type="Proteomes" id="UP001320272"/>
    </source>
</evidence>
<evidence type="ECO:0000313" key="6">
    <source>
        <dbReference type="EMBL" id="MCE8023911.1"/>
    </source>
</evidence>
<accession>A0ABS9AQB9</accession>
<proteinExistence type="inferred from homology"/>
<evidence type="ECO:0000256" key="3">
    <source>
        <dbReference type="ARBA" id="ARBA00023114"/>
    </source>
</evidence>
<keyword evidence="3" id="KW-0406">Ion transport</keyword>
<comment type="caution">
    <text evidence="6">The sequence shown here is derived from an EMBL/GenBank/DDBJ whole genome shotgun (WGS) entry which is preliminary data.</text>
</comment>
<keyword evidence="3" id="KW-0626">Porin</keyword>
<evidence type="ECO:0008006" key="8">
    <source>
        <dbReference type="Google" id="ProtNLM"/>
    </source>
</evidence>
<protein>
    <recommendedName>
        <fullName evidence="8">Porin</fullName>
    </recommendedName>
</protein>
<comment type="similarity">
    <text evidence="1">Belongs to the alphaproteobacteria porin family.</text>
</comment>
<dbReference type="Proteomes" id="UP001320272">
    <property type="component" value="Unassembled WGS sequence"/>
</dbReference>
<organism evidence="6 7">
    <name type="scientific">Billgrantia aerodenitrificans</name>
    <dbReference type="NCBI Taxonomy" id="2733483"/>
    <lineage>
        <taxon>Bacteria</taxon>
        <taxon>Pseudomonadati</taxon>
        <taxon>Pseudomonadota</taxon>
        <taxon>Gammaproteobacteria</taxon>
        <taxon>Oceanospirillales</taxon>
        <taxon>Halomonadaceae</taxon>
        <taxon>Billgrantia</taxon>
    </lineage>
</organism>
<name>A0ABS9AQB9_9GAMM</name>
<dbReference type="EMBL" id="JABFTV010000003">
    <property type="protein sequence ID" value="MCE8023911.1"/>
    <property type="molecule type" value="Genomic_DNA"/>
</dbReference>
<feature type="chain" id="PRO_5046230525" description="Porin" evidence="5">
    <location>
        <begin position="26"/>
        <end position="402"/>
    </location>
</feature>
<keyword evidence="7" id="KW-1185">Reference proteome</keyword>
<dbReference type="Pfam" id="PF02530">
    <property type="entry name" value="Porin_2"/>
    <property type="match status" value="1"/>
</dbReference>
<reference evidence="6 7" key="1">
    <citation type="journal article" date="2021" name="Front. Microbiol.">
        <title>Aerobic Denitrification and Heterotrophic Sulfur Oxidation in the Genus Halomonas Revealed by Six Novel Species Characterizations and Genome-Based Analysis.</title>
        <authorList>
            <person name="Wang L."/>
            <person name="Shao Z."/>
        </authorList>
    </citation>
    <scope>NUCLEOTIDE SEQUENCE [LARGE SCALE GENOMIC DNA]</scope>
    <source>
        <strain evidence="6 7">MCCC 1A11058</strain>
    </source>
</reference>
<dbReference type="SUPFAM" id="SSF56935">
    <property type="entry name" value="Porins"/>
    <property type="match status" value="1"/>
</dbReference>
<evidence type="ECO:0000256" key="1">
    <source>
        <dbReference type="ARBA" id="ARBA00009521"/>
    </source>
</evidence>
<evidence type="ECO:0000256" key="4">
    <source>
        <dbReference type="ARBA" id="ARBA00023136"/>
    </source>
</evidence>
<gene>
    <name evidence="6" type="ORF">HOP59_07190</name>
</gene>
<feature type="signal peptide" evidence="5">
    <location>
        <begin position="1"/>
        <end position="25"/>
    </location>
</feature>
<keyword evidence="2" id="KW-0813">Transport</keyword>
<keyword evidence="3" id="KW-0812">Transmembrane</keyword>
<dbReference type="InterPro" id="IPR003684">
    <property type="entry name" value="Porin_alphabac"/>
</dbReference>
<evidence type="ECO:0000256" key="2">
    <source>
        <dbReference type="ARBA" id="ARBA00022448"/>
    </source>
</evidence>
<evidence type="ECO:0000256" key="5">
    <source>
        <dbReference type="SAM" id="SignalP"/>
    </source>
</evidence>
<keyword evidence="5" id="KW-0732">Signal</keyword>
<keyword evidence="4" id="KW-0472">Membrane</keyword>